<keyword evidence="3" id="KW-1185">Reference proteome</keyword>
<comment type="caution">
    <text evidence="2">The sequence shown here is derived from an EMBL/GenBank/DDBJ whole genome shotgun (WGS) entry which is preliminary data.</text>
</comment>
<feature type="compositionally biased region" description="Polar residues" evidence="1">
    <location>
        <begin position="217"/>
        <end position="231"/>
    </location>
</feature>
<dbReference type="EMBL" id="CAAALY010027952">
    <property type="protein sequence ID" value="VEL16311.1"/>
    <property type="molecule type" value="Genomic_DNA"/>
</dbReference>
<proteinExistence type="predicted"/>
<dbReference type="AlphaFoldDB" id="A0A3S5AH42"/>
<evidence type="ECO:0000313" key="3">
    <source>
        <dbReference type="Proteomes" id="UP000784294"/>
    </source>
</evidence>
<accession>A0A3S5AH42</accession>
<organism evidence="2 3">
    <name type="scientific">Protopolystoma xenopodis</name>
    <dbReference type="NCBI Taxonomy" id="117903"/>
    <lineage>
        <taxon>Eukaryota</taxon>
        <taxon>Metazoa</taxon>
        <taxon>Spiralia</taxon>
        <taxon>Lophotrochozoa</taxon>
        <taxon>Platyhelminthes</taxon>
        <taxon>Monogenea</taxon>
        <taxon>Polyopisthocotylea</taxon>
        <taxon>Polystomatidea</taxon>
        <taxon>Polystomatidae</taxon>
        <taxon>Protopolystoma</taxon>
    </lineage>
</organism>
<feature type="compositionally biased region" description="Basic residues" evidence="1">
    <location>
        <begin position="199"/>
        <end position="212"/>
    </location>
</feature>
<sequence>MPAYLCMLIVAMAGNIECPQGDLLLISALHPPKLTGQSDRMVGSVSPWLSFQVTVELSWRVKEPSGQSELRISAIYEHEGLFIPVVRIDPKKRASHRLACIRPALSVLPAPAILPSDVMLFMAGQSVWNAALAPLLIGPGLPPPSHKSHYVICHQPWRLSLVAKSLFPTHSRLSLPCSPSWTHKNPPKSPPSSSPPATHIRRQAVIRCRPRLPRQPTRLSSAPNGTQSQDFFNPRDDVEGPSSESDVRQ</sequence>
<protein>
    <submittedName>
        <fullName evidence="2">Uncharacterized protein</fullName>
    </submittedName>
</protein>
<name>A0A3S5AH42_9PLAT</name>
<evidence type="ECO:0000256" key="1">
    <source>
        <dbReference type="SAM" id="MobiDB-lite"/>
    </source>
</evidence>
<gene>
    <name evidence="2" type="ORF">PXEA_LOCUS9751</name>
</gene>
<feature type="region of interest" description="Disordered" evidence="1">
    <location>
        <begin position="178"/>
        <end position="249"/>
    </location>
</feature>
<reference evidence="2" key="1">
    <citation type="submission" date="2018-11" db="EMBL/GenBank/DDBJ databases">
        <authorList>
            <consortium name="Pathogen Informatics"/>
        </authorList>
    </citation>
    <scope>NUCLEOTIDE SEQUENCE</scope>
</reference>
<dbReference type="Proteomes" id="UP000784294">
    <property type="component" value="Unassembled WGS sequence"/>
</dbReference>
<evidence type="ECO:0000313" key="2">
    <source>
        <dbReference type="EMBL" id="VEL16311.1"/>
    </source>
</evidence>